<dbReference type="InterPro" id="IPR013324">
    <property type="entry name" value="RNA_pol_sigma_r3/r4-like"/>
</dbReference>
<dbReference type="Pfam" id="PF04545">
    <property type="entry name" value="Sigma70_r4"/>
    <property type="match status" value="1"/>
</dbReference>
<dbReference type="InterPro" id="IPR036388">
    <property type="entry name" value="WH-like_DNA-bd_sf"/>
</dbReference>
<dbReference type="RefSeq" id="WP_377469336.1">
    <property type="nucleotide sequence ID" value="NZ_JBHLWN010000027.1"/>
</dbReference>
<organism evidence="2 3">
    <name type="scientific">Paenibacillus chartarius</name>
    <dbReference type="NCBI Taxonomy" id="747481"/>
    <lineage>
        <taxon>Bacteria</taxon>
        <taxon>Bacillati</taxon>
        <taxon>Bacillota</taxon>
        <taxon>Bacilli</taxon>
        <taxon>Bacillales</taxon>
        <taxon>Paenibacillaceae</taxon>
        <taxon>Paenibacillus</taxon>
    </lineage>
</organism>
<dbReference type="Proteomes" id="UP001589776">
    <property type="component" value="Unassembled WGS sequence"/>
</dbReference>
<accession>A0ABV6DHT7</accession>
<evidence type="ECO:0000313" key="2">
    <source>
        <dbReference type="EMBL" id="MFC0212219.1"/>
    </source>
</evidence>
<proteinExistence type="predicted"/>
<name>A0ABV6DHT7_9BACL</name>
<keyword evidence="3" id="KW-1185">Reference proteome</keyword>
<dbReference type="InterPro" id="IPR007630">
    <property type="entry name" value="RNA_pol_sigma70_r4"/>
</dbReference>
<dbReference type="SUPFAM" id="SSF88659">
    <property type="entry name" value="Sigma3 and sigma4 domains of RNA polymerase sigma factors"/>
    <property type="match status" value="1"/>
</dbReference>
<reference evidence="2 3" key="1">
    <citation type="submission" date="2024-09" db="EMBL/GenBank/DDBJ databases">
        <authorList>
            <person name="Sun Q."/>
            <person name="Mori K."/>
        </authorList>
    </citation>
    <scope>NUCLEOTIDE SEQUENCE [LARGE SCALE GENOMIC DNA]</scope>
    <source>
        <strain evidence="2 3">CCM 7759</strain>
    </source>
</reference>
<protein>
    <submittedName>
        <fullName evidence="2">RNA polymerase sigma factor</fullName>
    </submittedName>
</protein>
<comment type="caution">
    <text evidence="2">The sequence shown here is derived from an EMBL/GenBank/DDBJ whole genome shotgun (WGS) entry which is preliminary data.</text>
</comment>
<dbReference type="EMBL" id="JBHLWN010000027">
    <property type="protein sequence ID" value="MFC0212219.1"/>
    <property type="molecule type" value="Genomic_DNA"/>
</dbReference>
<feature type="domain" description="RNA polymerase sigma-70 region 4" evidence="1">
    <location>
        <begin position="66"/>
        <end position="108"/>
    </location>
</feature>
<gene>
    <name evidence="2" type="ORF">ACFFK0_07065</name>
</gene>
<sequence length="116" mass="13832">MDNLDQCVQMLKRIAWRLQYQEKKRRKRERVTSPEHFLFYGNRTCSFQDPLSDIRVQELLHLVTSDTAKEILRKSYLEDKTEKDIAIEMQISQQAVNKWKKKGLMSIRRTLASQSS</sequence>
<evidence type="ECO:0000313" key="3">
    <source>
        <dbReference type="Proteomes" id="UP001589776"/>
    </source>
</evidence>
<evidence type="ECO:0000259" key="1">
    <source>
        <dbReference type="Pfam" id="PF04545"/>
    </source>
</evidence>
<dbReference type="Gene3D" id="1.10.10.10">
    <property type="entry name" value="Winged helix-like DNA-binding domain superfamily/Winged helix DNA-binding domain"/>
    <property type="match status" value="1"/>
</dbReference>